<dbReference type="GO" id="GO:0004719">
    <property type="term" value="F:protein-L-isoaspartate (D-aspartate) O-methyltransferase activity"/>
    <property type="evidence" value="ECO:0007669"/>
    <property type="project" value="InterPro"/>
</dbReference>
<keyword evidence="4" id="KW-0808">Transferase</keyword>
<comment type="caution">
    <text evidence="4">The sequence shown here is derived from an EMBL/GenBank/DDBJ whole genome shotgun (WGS) entry which is preliminary data.</text>
</comment>
<dbReference type="AlphaFoldDB" id="A0A7X5UYL3"/>
<keyword evidence="4" id="KW-0489">Methyltransferase</keyword>
<evidence type="ECO:0000256" key="2">
    <source>
        <dbReference type="ARBA" id="ARBA00013346"/>
    </source>
</evidence>
<reference evidence="4 5" key="1">
    <citation type="submission" date="2020-03" db="EMBL/GenBank/DDBJ databases">
        <title>Genomic Encyclopedia of Type Strains, Phase IV (KMG-IV): sequencing the most valuable type-strain genomes for metagenomic binning, comparative biology and taxonomic classification.</title>
        <authorList>
            <person name="Goeker M."/>
        </authorList>
    </citation>
    <scope>NUCLEOTIDE SEQUENCE [LARGE SCALE GENOMIC DNA]</scope>
    <source>
        <strain evidence="4 5">DSM 4733</strain>
    </source>
</reference>
<dbReference type="Proteomes" id="UP000564677">
    <property type="component" value="Unassembled WGS sequence"/>
</dbReference>
<dbReference type="SUPFAM" id="SSF53335">
    <property type="entry name" value="S-adenosyl-L-methionine-dependent methyltransferases"/>
    <property type="match status" value="1"/>
</dbReference>
<dbReference type="EMBL" id="JAASQV010000001">
    <property type="protein sequence ID" value="NIJ64598.1"/>
    <property type="molecule type" value="Genomic_DNA"/>
</dbReference>
<dbReference type="InterPro" id="IPR029063">
    <property type="entry name" value="SAM-dependent_MTases_sf"/>
</dbReference>
<dbReference type="GO" id="GO:0005737">
    <property type="term" value="C:cytoplasm"/>
    <property type="evidence" value="ECO:0007669"/>
    <property type="project" value="TreeGrafter"/>
</dbReference>
<sequence length="226" mass="23582">MALTVDSAPAEANRFDVMRHAMVASQLRTNAVNDARVVEAMARLPREDFLPEAHRAIAYRDTLLPLAGGRSHNLPLATGRLLTAAEIRPTDKVLLIGAAGGYAAALLAGLAGSVVAVEEEPGLSALARTALAAYANVELVEGPLAAGHAAQGPYDLLVVDGAIEALPAALLDQLAPDGRVVTGLLDRGVTRLAAGRRTEGGFGLVDFADIECAVLPGFERLRTFQF</sequence>
<accession>A0A7X5UYL3</accession>
<evidence type="ECO:0000256" key="3">
    <source>
        <dbReference type="ARBA" id="ARBA00030757"/>
    </source>
</evidence>
<evidence type="ECO:0000313" key="4">
    <source>
        <dbReference type="EMBL" id="NIJ64598.1"/>
    </source>
</evidence>
<keyword evidence="5" id="KW-1185">Reference proteome</keyword>
<dbReference type="Gene3D" id="3.40.50.150">
    <property type="entry name" value="Vaccinia Virus protein VP39"/>
    <property type="match status" value="1"/>
</dbReference>
<evidence type="ECO:0000256" key="1">
    <source>
        <dbReference type="ARBA" id="ARBA00005369"/>
    </source>
</evidence>
<proteinExistence type="inferred from homology"/>
<organism evidence="4 5">
    <name type="scientific">Sphingomonas leidyi</name>
    <dbReference type="NCBI Taxonomy" id="68569"/>
    <lineage>
        <taxon>Bacteria</taxon>
        <taxon>Pseudomonadati</taxon>
        <taxon>Pseudomonadota</taxon>
        <taxon>Alphaproteobacteria</taxon>
        <taxon>Sphingomonadales</taxon>
        <taxon>Sphingomonadaceae</taxon>
        <taxon>Sphingomonas</taxon>
    </lineage>
</organism>
<dbReference type="GO" id="GO:0032259">
    <property type="term" value="P:methylation"/>
    <property type="evidence" value="ECO:0007669"/>
    <property type="project" value="UniProtKB-KW"/>
</dbReference>
<protein>
    <recommendedName>
        <fullName evidence="2">Protein-L-isoaspartate O-methyltransferase</fullName>
    </recommendedName>
    <alternativeName>
        <fullName evidence="3">Protein L-isoaspartyl methyltransferase</fullName>
    </alternativeName>
</protein>
<gene>
    <name evidence="4" type="ORF">FHR20_001529</name>
</gene>
<dbReference type="InterPro" id="IPR000682">
    <property type="entry name" value="PCMT"/>
</dbReference>
<name>A0A7X5UYL3_9SPHN</name>
<dbReference type="RefSeq" id="WP_167298923.1">
    <property type="nucleotide sequence ID" value="NZ_JAASQV010000001.1"/>
</dbReference>
<comment type="similarity">
    <text evidence="1">Belongs to the methyltransferase superfamily. L-isoaspartyl/D-aspartyl protein methyltransferase family.</text>
</comment>
<dbReference type="PANTHER" id="PTHR11579:SF18">
    <property type="entry name" value="PROTEIN-L-ISOASPARTATE O-METHYLTRANSFERASE"/>
    <property type="match status" value="1"/>
</dbReference>
<dbReference type="PANTHER" id="PTHR11579">
    <property type="entry name" value="PROTEIN-L-ISOASPARTATE O-METHYLTRANSFERASE"/>
    <property type="match status" value="1"/>
</dbReference>
<dbReference type="Pfam" id="PF01135">
    <property type="entry name" value="PCMT"/>
    <property type="match status" value="1"/>
</dbReference>
<evidence type="ECO:0000313" key="5">
    <source>
        <dbReference type="Proteomes" id="UP000564677"/>
    </source>
</evidence>